<organism evidence="4 5">
    <name type="scientific">Papaver somniferum</name>
    <name type="common">Opium poppy</name>
    <dbReference type="NCBI Taxonomy" id="3469"/>
    <lineage>
        <taxon>Eukaryota</taxon>
        <taxon>Viridiplantae</taxon>
        <taxon>Streptophyta</taxon>
        <taxon>Embryophyta</taxon>
        <taxon>Tracheophyta</taxon>
        <taxon>Spermatophyta</taxon>
        <taxon>Magnoliopsida</taxon>
        <taxon>Ranunculales</taxon>
        <taxon>Papaveraceae</taxon>
        <taxon>Papaveroideae</taxon>
        <taxon>Papaver</taxon>
    </lineage>
</organism>
<dbReference type="EMBL" id="CM010715">
    <property type="protein sequence ID" value="RZC47157.1"/>
    <property type="molecule type" value="Genomic_DNA"/>
</dbReference>
<dbReference type="InterPro" id="IPR002110">
    <property type="entry name" value="Ankyrin_rpt"/>
</dbReference>
<dbReference type="PROSITE" id="PS50088">
    <property type="entry name" value="ANK_REPEAT"/>
    <property type="match status" value="2"/>
</dbReference>
<keyword evidence="2" id="KW-1133">Transmembrane helix</keyword>
<keyword evidence="2" id="KW-0812">Transmembrane</keyword>
<feature type="transmembrane region" description="Helical" evidence="2">
    <location>
        <begin position="620"/>
        <end position="641"/>
    </location>
</feature>
<feature type="domain" description="PGG" evidence="3">
    <location>
        <begin position="526"/>
        <end position="639"/>
    </location>
</feature>
<name>A0A4Y7IDX7_PAPSO</name>
<keyword evidence="1" id="KW-0040">ANK repeat</keyword>
<evidence type="ECO:0000256" key="2">
    <source>
        <dbReference type="SAM" id="Phobius"/>
    </source>
</evidence>
<dbReference type="InterPro" id="IPR036770">
    <property type="entry name" value="Ankyrin_rpt-contain_sf"/>
</dbReference>
<keyword evidence="2" id="KW-0472">Membrane</keyword>
<dbReference type="Proteomes" id="UP000316621">
    <property type="component" value="Chromosome 1"/>
</dbReference>
<feature type="transmembrane region" description="Helical" evidence="2">
    <location>
        <begin position="572"/>
        <end position="599"/>
    </location>
</feature>
<sequence>MERRGFMATEGALANEICISVEQRSFKSGYCYETTDDVPKYSPPKSVYTILFGGTRSDERSNSSIIGIESDCAKHLFLICFLCDRCKKPCQMVINFLKLHTEDGRNHDLYRPLLDAAMENKWRSVGDFIKSHPGSVEVPITVCGRTALHIAAGAGHSEFVLILVKLMSIEALELKDRYDGNTALHLAVIAGLDEAVKAMVQKDENLKYICNKKGLNPLLNAAIHVNVEHREIFRYLSSVMKDEDSSSFQGHLGAHLICSITRAGLYELAYTLISEHPSLATAREDDGKTMLDVLAEKGSARRLASAQQSALYFKSSPTQQYKFIDKPSTFLEKLLYPGPNCRARRSEHLRSSVILPELVNLIFEEMSRMTKEDMHRFFFNSNFLQTAAENGALEIVKKCISTYPDQLWFPHKGRSIFQLAAENRQDNIFDFLYDHMNADEKILITRVVDSNGGNILHIAAKIAPPFRLKRSPVKQIQGELKWFKKVEKRVPPALRKVRNDREETPQEVFTREHKDLVKKADAYMLRVAESCLIVAALVATVAFAAAFTVPGGNFSDSDPRNKGKPIFLGRKLFLLFMVLDAIALFSSAYSIQVFLSAFGRTHTEATFESIIPIRLKYGLISLRVSVVCVMIVFSIAISITLGNKYVWAPYLIGVVACTCCSPSFEFGKF</sequence>
<feature type="transmembrane region" description="Helical" evidence="2">
    <location>
        <begin position="647"/>
        <end position="667"/>
    </location>
</feature>
<dbReference type="SUPFAM" id="SSF48403">
    <property type="entry name" value="Ankyrin repeat"/>
    <property type="match status" value="2"/>
</dbReference>
<feature type="repeat" description="ANK" evidence="1">
    <location>
        <begin position="179"/>
        <end position="211"/>
    </location>
</feature>
<evidence type="ECO:0000313" key="4">
    <source>
        <dbReference type="EMBL" id="RZC47157.1"/>
    </source>
</evidence>
<dbReference type="InterPro" id="IPR026961">
    <property type="entry name" value="PGG_dom"/>
</dbReference>
<dbReference type="Pfam" id="PF13962">
    <property type="entry name" value="PGG"/>
    <property type="match status" value="1"/>
</dbReference>
<keyword evidence="5" id="KW-1185">Reference proteome</keyword>
<dbReference type="PROSITE" id="PS50297">
    <property type="entry name" value="ANK_REP_REGION"/>
    <property type="match status" value="2"/>
</dbReference>
<protein>
    <recommendedName>
        <fullName evidence="3">PGG domain-containing protein</fullName>
    </recommendedName>
</protein>
<dbReference type="Gene3D" id="1.25.40.20">
    <property type="entry name" value="Ankyrin repeat-containing domain"/>
    <property type="match status" value="2"/>
</dbReference>
<dbReference type="SMART" id="SM00248">
    <property type="entry name" value="ANK"/>
    <property type="match status" value="5"/>
</dbReference>
<evidence type="ECO:0000313" key="5">
    <source>
        <dbReference type="Proteomes" id="UP000316621"/>
    </source>
</evidence>
<dbReference type="GO" id="GO:0016020">
    <property type="term" value="C:membrane"/>
    <property type="evidence" value="ECO:0007669"/>
    <property type="project" value="TreeGrafter"/>
</dbReference>
<dbReference type="Pfam" id="PF12796">
    <property type="entry name" value="Ank_2"/>
    <property type="match status" value="1"/>
</dbReference>
<dbReference type="AlphaFoldDB" id="A0A4Y7IDX7"/>
<dbReference type="PANTHER" id="PTHR24177">
    <property type="entry name" value="CASKIN"/>
    <property type="match status" value="1"/>
</dbReference>
<dbReference type="PANTHER" id="PTHR24177:SF292">
    <property type="entry name" value="ANKYRIN REPEAT FAMILY PROTEIN-RELATED"/>
    <property type="match status" value="1"/>
</dbReference>
<evidence type="ECO:0000256" key="1">
    <source>
        <dbReference type="PROSITE-ProRule" id="PRU00023"/>
    </source>
</evidence>
<dbReference type="Gramene" id="RZC47157">
    <property type="protein sequence ID" value="RZC47157"/>
    <property type="gene ID" value="C5167_040106"/>
</dbReference>
<reference evidence="4 5" key="1">
    <citation type="journal article" date="2018" name="Science">
        <title>The opium poppy genome and morphinan production.</title>
        <authorList>
            <person name="Guo L."/>
            <person name="Winzer T."/>
            <person name="Yang X."/>
            <person name="Li Y."/>
            <person name="Ning Z."/>
            <person name="He Z."/>
            <person name="Teodor R."/>
            <person name="Lu Y."/>
            <person name="Bowser T.A."/>
            <person name="Graham I.A."/>
            <person name="Ye K."/>
        </authorList>
    </citation>
    <scope>NUCLEOTIDE SEQUENCE [LARGE SCALE GENOMIC DNA]</scope>
    <source>
        <strain evidence="5">cv. HN1</strain>
        <tissue evidence="4">Leaves</tissue>
    </source>
</reference>
<feature type="transmembrane region" description="Helical" evidence="2">
    <location>
        <begin position="531"/>
        <end position="552"/>
    </location>
</feature>
<proteinExistence type="predicted"/>
<gene>
    <name evidence="4" type="ORF">C5167_040106</name>
</gene>
<accession>A0A4Y7IDX7</accession>
<feature type="repeat" description="ANK" evidence="1">
    <location>
        <begin position="143"/>
        <end position="165"/>
    </location>
</feature>
<evidence type="ECO:0000259" key="3">
    <source>
        <dbReference type="Pfam" id="PF13962"/>
    </source>
</evidence>